<keyword evidence="2" id="KW-1185">Reference proteome</keyword>
<dbReference type="AlphaFoldDB" id="A0A2W1B8R9"/>
<sequence length="118" mass="13542">MKLRKANTRPRLFRDDDVEQMTPKQISISGIWYEYLEQENASSVSLHGYKTSKIDCANGVRRTCYLAFGRVRCRERGVADSLIMAHNETPLFTSCGSRVEPHRTLRMLPASTYPETTK</sequence>
<evidence type="ECO:0000313" key="1">
    <source>
        <dbReference type="EMBL" id="PZC70865.1"/>
    </source>
</evidence>
<gene>
    <name evidence="1" type="primary">HaOG214755</name>
    <name evidence="1" type="ORF">B5X24_HaOG214755</name>
</gene>
<organism evidence="1 2">
    <name type="scientific">Helicoverpa armigera</name>
    <name type="common">Cotton bollworm</name>
    <name type="synonym">Heliothis armigera</name>
    <dbReference type="NCBI Taxonomy" id="29058"/>
    <lineage>
        <taxon>Eukaryota</taxon>
        <taxon>Metazoa</taxon>
        <taxon>Ecdysozoa</taxon>
        <taxon>Arthropoda</taxon>
        <taxon>Hexapoda</taxon>
        <taxon>Insecta</taxon>
        <taxon>Pterygota</taxon>
        <taxon>Neoptera</taxon>
        <taxon>Endopterygota</taxon>
        <taxon>Lepidoptera</taxon>
        <taxon>Glossata</taxon>
        <taxon>Ditrysia</taxon>
        <taxon>Noctuoidea</taxon>
        <taxon>Noctuidae</taxon>
        <taxon>Heliothinae</taxon>
        <taxon>Helicoverpa</taxon>
    </lineage>
</organism>
<accession>A0A2W1B8R9</accession>
<name>A0A2W1B8R9_HELAM</name>
<proteinExistence type="predicted"/>
<dbReference type="Proteomes" id="UP000249218">
    <property type="component" value="Unassembled WGS sequence"/>
</dbReference>
<evidence type="ECO:0000313" key="2">
    <source>
        <dbReference type="Proteomes" id="UP000249218"/>
    </source>
</evidence>
<protein>
    <submittedName>
        <fullName evidence="1">Uncharacterized protein</fullName>
    </submittedName>
</protein>
<reference evidence="1 2" key="1">
    <citation type="journal article" date="2017" name="BMC Biol.">
        <title>Genomic innovations, transcriptional plasticity and gene loss underlying the evolution and divergence of two highly polyphagous and invasive Helicoverpa pest species.</title>
        <authorList>
            <person name="Pearce S.L."/>
            <person name="Clarke D.F."/>
            <person name="East P.D."/>
            <person name="Elfekih S."/>
            <person name="Gordon K.H."/>
            <person name="Jermiin L.S."/>
            <person name="McGaughran A."/>
            <person name="Oakeshott J.G."/>
            <person name="Papanikolaou A."/>
            <person name="Perera O.P."/>
            <person name="Rane R.V."/>
            <person name="Richards S."/>
            <person name="Tay W.T."/>
            <person name="Walsh T.K."/>
            <person name="Anderson A."/>
            <person name="Anderson C.J."/>
            <person name="Asgari S."/>
            <person name="Board P.G."/>
            <person name="Bretschneider A."/>
            <person name="Campbell P.M."/>
            <person name="Chertemps T."/>
            <person name="Christeller J.T."/>
            <person name="Coppin C.W."/>
            <person name="Downes S.J."/>
            <person name="Duan G."/>
            <person name="Farnsworth C.A."/>
            <person name="Good R.T."/>
            <person name="Han L.B."/>
            <person name="Han Y.C."/>
            <person name="Hatje K."/>
            <person name="Horne I."/>
            <person name="Huang Y.P."/>
            <person name="Hughes D.S."/>
            <person name="Jacquin-Joly E."/>
            <person name="James W."/>
            <person name="Jhangiani S."/>
            <person name="Kollmar M."/>
            <person name="Kuwar S.S."/>
            <person name="Li S."/>
            <person name="Liu N.Y."/>
            <person name="Maibeche M.T."/>
            <person name="Miller J.R."/>
            <person name="Montagne N."/>
            <person name="Perry T."/>
            <person name="Qu J."/>
            <person name="Song S.V."/>
            <person name="Sutton G.G."/>
            <person name="Vogel H."/>
            <person name="Walenz B.P."/>
            <person name="Xu W."/>
            <person name="Zhang H.J."/>
            <person name="Zou Z."/>
            <person name="Batterham P."/>
            <person name="Edwards O.R."/>
            <person name="Feyereisen R."/>
            <person name="Gibbs R.A."/>
            <person name="Heckel D.G."/>
            <person name="McGrath A."/>
            <person name="Robin C."/>
            <person name="Scherer S.E."/>
            <person name="Worley K.C."/>
            <person name="Wu Y.D."/>
        </authorList>
    </citation>
    <scope>NUCLEOTIDE SEQUENCE [LARGE SCALE GENOMIC DNA]</scope>
    <source>
        <strain evidence="1">Harm_GR_Male_#8</strain>
        <tissue evidence="1">Whole organism</tissue>
    </source>
</reference>
<dbReference type="EMBL" id="KZ150440">
    <property type="protein sequence ID" value="PZC70865.1"/>
    <property type="molecule type" value="Genomic_DNA"/>
</dbReference>